<dbReference type="InterPro" id="IPR011042">
    <property type="entry name" value="6-blade_b-propeller_TolB-like"/>
</dbReference>
<evidence type="ECO:0000256" key="1">
    <source>
        <dbReference type="ARBA" id="ARBA00004613"/>
    </source>
</evidence>
<evidence type="ECO:0000256" key="3">
    <source>
        <dbReference type="ARBA" id="ARBA00022525"/>
    </source>
</evidence>
<feature type="chain" id="PRO_5046497765" description="Major royal jelly protein" evidence="4">
    <location>
        <begin position="17"/>
        <end position="422"/>
    </location>
</feature>
<dbReference type="Proteomes" id="UP001308179">
    <property type="component" value="Unassembled WGS sequence"/>
</dbReference>
<keyword evidence="3" id="KW-0964">Secreted</keyword>
<keyword evidence="6" id="KW-1185">Reference proteome</keyword>
<proteinExistence type="inferred from homology"/>
<comment type="similarity">
    <text evidence="2">Belongs to the major royal jelly protein family.</text>
</comment>
<organism evidence="5 6">
    <name type="scientific">Rachicladosporium monterosium</name>
    <dbReference type="NCBI Taxonomy" id="1507873"/>
    <lineage>
        <taxon>Eukaryota</taxon>
        <taxon>Fungi</taxon>
        <taxon>Dikarya</taxon>
        <taxon>Ascomycota</taxon>
        <taxon>Pezizomycotina</taxon>
        <taxon>Dothideomycetes</taxon>
        <taxon>Dothideomycetidae</taxon>
        <taxon>Cladosporiales</taxon>
        <taxon>Cladosporiaceae</taxon>
        <taxon>Rachicladosporium</taxon>
    </lineage>
</organism>
<comment type="caution">
    <text evidence="5">The sequence shown here is derived from an EMBL/GenBank/DDBJ whole genome shotgun (WGS) entry which is preliminary data.</text>
</comment>
<dbReference type="InterPro" id="IPR017996">
    <property type="entry name" value="MRJP/yellow-related"/>
</dbReference>
<keyword evidence="4" id="KW-0732">Signal</keyword>
<evidence type="ECO:0008006" key="7">
    <source>
        <dbReference type="Google" id="ProtNLM"/>
    </source>
</evidence>
<dbReference type="PANTHER" id="PTHR10009">
    <property type="entry name" value="PROTEIN YELLOW-RELATED"/>
    <property type="match status" value="1"/>
</dbReference>
<feature type="signal peptide" evidence="4">
    <location>
        <begin position="1"/>
        <end position="16"/>
    </location>
</feature>
<dbReference type="Gene3D" id="2.120.10.30">
    <property type="entry name" value="TolB, C-terminal domain"/>
    <property type="match status" value="1"/>
</dbReference>
<evidence type="ECO:0000313" key="6">
    <source>
        <dbReference type="Proteomes" id="UP001308179"/>
    </source>
</evidence>
<sequence length="422" mass="45731">MARILAVAAFGLLCSAQRPFSTSELIRDPGVYGPPLELVHLYYDSFPTGIAVSASGRLFSNYPGALDQNDTYAPGNGRYTIAELVSNTTESPYPSAAINSPPGGAINYTTYPPSGAGYSNYFIGSQSIVIDALDRAWVLDTGRVQTPNGTLVYATYGGPKLVGINLTNNTIFQTILFPTTVAFPDSYLNDVRFDLRKNVTASGKGVAYITDSSVEGRNGIIIVDLGTGESWRHLDGHPSVRPEQQYLSFQWGVPLYANNAGKPFGYNSFGADGISLSADGESLFWKAVGSRYLFSIPTARLRDNSATSEVMAQGAITNHGQTGQSDGFELDSNGYIYHGNMEQNAIGFFNPANGTDQIYVRDPLINWVDTFSTGTDGYLYFTVNQLDFGPGFYSNAGPDRRVKPWAVFRVPLPYNGTKVLLC</sequence>
<dbReference type="Pfam" id="PF03022">
    <property type="entry name" value="MRJP"/>
    <property type="match status" value="1"/>
</dbReference>
<dbReference type="PANTHER" id="PTHR10009:SF18">
    <property type="entry name" value="PROTEIN YELLOW-LIKE PROTEIN"/>
    <property type="match status" value="1"/>
</dbReference>
<protein>
    <recommendedName>
        <fullName evidence="7">Major royal jelly protein</fullName>
    </recommendedName>
</protein>
<dbReference type="SUPFAM" id="SSF101898">
    <property type="entry name" value="NHL repeat"/>
    <property type="match status" value="1"/>
</dbReference>
<evidence type="ECO:0000313" key="5">
    <source>
        <dbReference type="EMBL" id="KAK5147067.1"/>
    </source>
</evidence>
<accession>A0ABR0LE95</accession>
<gene>
    <name evidence="5" type="ORF">LTR32_001445</name>
</gene>
<dbReference type="EMBL" id="JAVRRR010000056">
    <property type="protein sequence ID" value="KAK5147067.1"/>
    <property type="molecule type" value="Genomic_DNA"/>
</dbReference>
<name>A0ABR0LE95_9PEZI</name>
<evidence type="ECO:0000256" key="4">
    <source>
        <dbReference type="SAM" id="SignalP"/>
    </source>
</evidence>
<evidence type="ECO:0000256" key="2">
    <source>
        <dbReference type="ARBA" id="ARBA00009127"/>
    </source>
</evidence>
<reference evidence="5 6" key="1">
    <citation type="submission" date="2023-08" db="EMBL/GenBank/DDBJ databases">
        <title>Black Yeasts Isolated from many extreme environments.</title>
        <authorList>
            <person name="Coleine C."/>
            <person name="Stajich J.E."/>
            <person name="Selbmann L."/>
        </authorList>
    </citation>
    <scope>NUCLEOTIDE SEQUENCE [LARGE SCALE GENOMIC DNA]</scope>
    <source>
        <strain evidence="5 6">CCFEE 5386</strain>
    </source>
</reference>
<comment type="subcellular location">
    <subcellularLocation>
        <location evidence="1">Secreted</location>
    </subcellularLocation>
</comment>